<gene>
    <name evidence="11" type="ORF">ACFOW3_14875</name>
</gene>
<dbReference type="SUPFAM" id="SSF53649">
    <property type="entry name" value="Alkaline phosphatase-like"/>
    <property type="match status" value="1"/>
</dbReference>
<feature type="transmembrane region" description="Helical" evidence="8">
    <location>
        <begin position="175"/>
        <end position="197"/>
    </location>
</feature>
<evidence type="ECO:0000256" key="3">
    <source>
        <dbReference type="ARBA" id="ARBA00022519"/>
    </source>
</evidence>
<keyword evidence="12" id="KW-1185">Reference proteome</keyword>
<protein>
    <submittedName>
        <fullName evidence="11">Phosphoethanolamine transferase</fullName>
        <ecNumber evidence="11">2.7.-.-</ecNumber>
    </submittedName>
</protein>
<dbReference type="EMBL" id="JBHSAJ010000043">
    <property type="protein sequence ID" value="MFC3935895.1"/>
    <property type="molecule type" value="Genomic_DNA"/>
</dbReference>
<feature type="transmembrane region" description="Helical" evidence="8">
    <location>
        <begin position="133"/>
        <end position="155"/>
    </location>
</feature>
<keyword evidence="5 8" id="KW-0812">Transmembrane</keyword>
<dbReference type="CDD" id="cd16017">
    <property type="entry name" value="LptA"/>
    <property type="match status" value="1"/>
</dbReference>
<keyword evidence="6 8" id="KW-1133">Transmembrane helix</keyword>
<evidence type="ECO:0000256" key="4">
    <source>
        <dbReference type="ARBA" id="ARBA00022679"/>
    </source>
</evidence>
<evidence type="ECO:0000259" key="9">
    <source>
        <dbReference type="Pfam" id="PF00884"/>
    </source>
</evidence>
<name>A0ABV8DBF7_9BURK</name>
<dbReference type="InterPro" id="IPR058130">
    <property type="entry name" value="PEA_transf_C"/>
</dbReference>
<feature type="domain" description="Phosphoethanolamine transferase N-terminal" evidence="10">
    <location>
        <begin position="114"/>
        <end position="258"/>
    </location>
</feature>
<comment type="subcellular location">
    <subcellularLocation>
        <location evidence="1">Cell inner membrane</location>
        <topology evidence="1">Multi-pass membrane protein</topology>
    </subcellularLocation>
</comment>
<evidence type="ECO:0000256" key="2">
    <source>
        <dbReference type="ARBA" id="ARBA00022475"/>
    </source>
</evidence>
<evidence type="ECO:0000313" key="12">
    <source>
        <dbReference type="Proteomes" id="UP001595693"/>
    </source>
</evidence>
<organism evidence="11 12">
    <name type="scientific">Acidovorax facilis</name>
    <dbReference type="NCBI Taxonomy" id="12917"/>
    <lineage>
        <taxon>Bacteria</taxon>
        <taxon>Pseudomonadati</taxon>
        <taxon>Pseudomonadota</taxon>
        <taxon>Betaproteobacteria</taxon>
        <taxon>Burkholderiales</taxon>
        <taxon>Comamonadaceae</taxon>
        <taxon>Acidovorax</taxon>
    </lineage>
</organism>
<dbReference type="NCBIfam" id="NF028537">
    <property type="entry name" value="P_eth_NH2_trans"/>
    <property type="match status" value="1"/>
</dbReference>
<dbReference type="PANTHER" id="PTHR30443:SF0">
    <property type="entry name" value="PHOSPHOETHANOLAMINE TRANSFERASE EPTA"/>
    <property type="match status" value="1"/>
</dbReference>
<evidence type="ECO:0000313" key="11">
    <source>
        <dbReference type="EMBL" id="MFC3935895.1"/>
    </source>
</evidence>
<dbReference type="InterPro" id="IPR012549">
    <property type="entry name" value="EptA-like_N"/>
</dbReference>
<evidence type="ECO:0000256" key="8">
    <source>
        <dbReference type="SAM" id="Phobius"/>
    </source>
</evidence>
<dbReference type="Proteomes" id="UP001595693">
    <property type="component" value="Unassembled WGS sequence"/>
</dbReference>
<comment type="caution">
    <text evidence="11">The sequence shown here is derived from an EMBL/GenBank/DDBJ whole genome shotgun (WGS) entry which is preliminary data.</text>
</comment>
<dbReference type="GO" id="GO:0016740">
    <property type="term" value="F:transferase activity"/>
    <property type="evidence" value="ECO:0007669"/>
    <property type="project" value="UniProtKB-KW"/>
</dbReference>
<evidence type="ECO:0000256" key="7">
    <source>
        <dbReference type="ARBA" id="ARBA00023136"/>
    </source>
</evidence>
<dbReference type="RefSeq" id="WP_238385725.1">
    <property type="nucleotide sequence ID" value="NZ_JAMXAX010000195.1"/>
</dbReference>
<dbReference type="PANTHER" id="PTHR30443">
    <property type="entry name" value="INNER MEMBRANE PROTEIN"/>
    <property type="match status" value="1"/>
</dbReference>
<feature type="transmembrane region" description="Helical" evidence="8">
    <location>
        <begin position="209"/>
        <end position="230"/>
    </location>
</feature>
<feature type="transmembrane region" description="Helical" evidence="8">
    <location>
        <begin position="100"/>
        <end position="126"/>
    </location>
</feature>
<evidence type="ECO:0000256" key="1">
    <source>
        <dbReference type="ARBA" id="ARBA00004429"/>
    </source>
</evidence>
<sequence>MTKVACGKNLEELTLSGKPDENAVSCPNANRGDAMKFFHAWRLDSAPFSRKFPSSVDHAGEAPRNHNPIWLVTGGSLWLATAANFPLWRELSHLALTSDPAGLAFSLAMMLIIAATLMAMLSLFAWRWTLKPVLTLMLFASAFGAYFMWSYRVVIDATMMINVLQTDVREAADLFSPRLVVTVLVLAVLPSWTIWRLPIGYGPWSRRLLQNFLMAIAAVILLAVSVVLSYQPLASTMRNHKQVRYLMNPLNSMYALGYLAAGPLQRDRSVLEPIGLDARSPEVASNDLPPLIILVVGETARSGNFSINGYPRPTTPKLGHEEVASFRNVSACGTSTAAALPCMFSNLGRTQFDARSKNFEGLLDVIQRAGMAVLWLDNQSGCKAACDRVGYANTSKLRNPQLCPEGACYDAIMLEDLDARIAALPAKARARGVVLVLHAMGSHGPAYYLRSPQAFKQFGPECSSNDLQNCSQAELLNAYDNSIIYTDHFLDSTIHWLRTQQATYAPAMVYVGDHGESLGENNLYLHGLPYAIAPDVQTRVPWFTWLSPRFASQKTLTPQCLHKKQEEKITHDNYFHSVLGLLSIKTVVYQPQLDVYASCTGTR</sequence>
<evidence type="ECO:0000256" key="6">
    <source>
        <dbReference type="ARBA" id="ARBA00022989"/>
    </source>
</evidence>
<dbReference type="InterPro" id="IPR000917">
    <property type="entry name" value="Sulfatase_N"/>
</dbReference>
<keyword evidence="2" id="KW-1003">Cell membrane</keyword>
<dbReference type="InterPro" id="IPR040423">
    <property type="entry name" value="PEA_transferase"/>
</dbReference>
<accession>A0ABV8DBF7</accession>
<dbReference type="EC" id="2.7.-.-" evidence="11"/>
<keyword evidence="4 11" id="KW-0808">Transferase</keyword>
<dbReference type="InterPro" id="IPR017850">
    <property type="entry name" value="Alkaline_phosphatase_core_sf"/>
</dbReference>
<feature type="transmembrane region" description="Helical" evidence="8">
    <location>
        <begin position="69"/>
        <end position="88"/>
    </location>
</feature>
<dbReference type="Pfam" id="PF08019">
    <property type="entry name" value="EptA_B_N"/>
    <property type="match status" value="1"/>
</dbReference>
<keyword evidence="7 8" id="KW-0472">Membrane</keyword>
<proteinExistence type="predicted"/>
<evidence type="ECO:0000259" key="10">
    <source>
        <dbReference type="Pfam" id="PF08019"/>
    </source>
</evidence>
<dbReference type="Gene3D" id="3.40.720.10">
    <property type="entry name" value="Alkaline Phosphatase, subunit A"/>
    <property type="match status" value="1"/>
</dbReference>
<keyword evidence="3" id="KW-0997">Cell inner membrane</keyword>
<dbReference type="Pfam" id="PF00884">
    <property type="entry name" value="Sulfatase"/>
    <property type="match status" value="1"/>
</dbReference>
<reference evidence="12" key="1">
    <citation type="journal article" date="2019" name="Int. J. Syst. Evol. Microbiol.">
        <title>The Global Catalogue of Microorganisms (GCM) 10K type strain sequencing project: providing services to taxonomists for standard genome sequencing and annotation.</title>
        <authorList>
            <consortium name="The Broad Institute Genomics Platform"/>
            <consortium name="The Broad Institute Genome Sequencing Center for Infectious Disease"/>
            <person name="Wu L."/>
            <person name="Ma J."/>
        </authorList>
    </citation>
    <scope>NUCLEOTIDE SEQUENCE [LARGE SCALE GENOMIC DNA]</scope>
    <source>
        <strain evidence="12">CCUG 2113</strain>
    </source>
</reference>
<feature type="domain" description="Sulfatase N-terminal" evidence="9">
    <location>
        <begin position="290"/>
        <end position="583"/>
    </location>
</feature>
<evidence type="ECO:0000256" key="5">
    <source>
        <dbReference type="ARBA" id="ARBA00022692"/>
    </source>
</evidence>